<accession>A0A9Q1MI34</accession>
<name>A0A9Q1MI34_9SOLA</name>
<protein>
    <submittedName>
        <fullName evidence="2">Uncharacterized protein</fullName>
    </submittedName>
</protein>
<dbReference type="PANTHER" id="PTHR37265:SF5">
    <property type="entry name" value="OS01G0195300 PROTEIN"/>
    <property type="match status" value="1"/>
</dbReference>
<dbReference type="Proteomes" id="UP001152561">
    <property type="component" value="Unassembled WGS sequence"/>
</dbReference>
<sequence>MIAGMLPENDVILVVSVELKAFLEDDEEEYILEDKKVEEVMQELLKEINGGSDGKNVGMLGSSSSFYISGESCGSAFSGSGSTLMAGIEMGCGSNSAGGDGRGNRDSVSLEVAGVGLGGPNMEVFSGLEVGFSVYNGPWLVEGKGKEKNMQEEENEEEVEREKMDGCDEEEGEDEWLTRVLSYAPQVLDDYGM</sequence>
<dbReference type="OrthoDB" id="1660894at2759"/>
<proteinExistence type="predicted"/>
<evidence type="ECO:0000256" key="1">
    <source>
        <dbReference type="SAM" id="MobiDB-lite"/>
    </source>
</evidence>
<dbReference type="EMBL" id="JAJAGQ010000007">
    <property type="protein sequence ID" value="KAJ8558318.1"/>
    <property type="molecule type" value="Genomic_DNA"/>
</dbReference>
<organism evidence="2 3">
    <name type="scientific">Anisodus acutangulus</name>
    <dbReference type="NCBI Taxonomy" id="402998"/>
    <lineage>
        <taxon>Eukaryota</taxon>
        <taxon>Viridiplantae</taxon>
        <taxon>Streptophyta</taxon>
        <taxon>Embryophyta</taxon>
        <taxon>Tracheophyta</taxon>
        <taxon>Spermatophyta</taxon>
        <taxon>Magnoliopsida</taxon>
        <taxon>eudicotyledons</taxon>
        <taxon>Gunneridae</taxon>
        <taxon>Pentapetalae</taxon>
        <taxon>asterids</taxon>
        <taxon>lamiids</taxon>
        <taxon>Solanales</taxon>
        <taxon>Solanaceae</taxon>
        <taxon>Solanoideae</taxon>
        <taxon>Hyoscyameae</taxon>
        <taxon>Anisodus</taxon>
    </lineage>
</organism>
<dbReference type="AlphaFoldDB" id="A0A9Q1MI34"/>
<comment type="caution">
    <text evidence="2">The sequence shown here is derived from an EMBL/GenBank/DDBJ whole genome shotgun (WGS) entry which is preliminary data.</text>
</comment>
<keyword evidence="3" id="KW-1185">Reference proteome</keyword>
<evidence type="ECO:0000313" key="3">
    <source>
        <dbReference type="Proteomes" id="UP001152561"/>
    </source>
</evidence>
<dbReference type="PANTHER" id="PTHR37265">
    <property type="entry name" value="OS01G0195300 PROTEIN"/>
    <property type="match status" value="1"/>
</dbReference>
<evidence type="ECO:0000313" key="2">
    <source>
        <dbReference type="EMBL" id="KAJ8558318.1"/>
    </source>
</evidence>
<feature type="region of interest" description="Disordered" evidence="1">
    <location>
        <begin position="145"/>
        <end position="174"/>
    </location>
</feature>
<reference evidence="3" key="1">
    <citation type="journal article" date="2023" name="Proc. Natl. Acad. Sci. U.S.A.">
        <title>Genomic and structural basis for evolution of tropane alkaloid biosynthesis.</title>
        <authorList>
            <person name="Wanga Y.-J."/>
            <person name="Taina T."/>
            <person name="Yua J.-Y."/>
            <person name="Lia J."/>
            <person name="Xua B."/>
            <person name="Chenc J."/>
            <person name="D'Auriad J.C."/>
            <person name="Huanga J.-P."/>
            <person name="Huanga S.-X."/>
        </authorList>
    </citation>
    <scope>NUCLEOTIDE SEQUENCE [LARGE SCALE GENOMIC DNA]</scope>
    <source>
        <strain evidence="3">cv. KIB-2019</strain>
    </source>
</reference>
<gene>
    <name evidence="2" type="ORF">K7X08_005084</name>
</gene>